<organism evidence="2">
    <name type="scientific">Albugo laibachii Nc14</name>
    <dbReference type="NCBI Taxonomy" id="890382"/>
    <lineage>
        <taxon>Eukaryota</taxon>
        <taxon>Sar</taxon>
        <taxon>Stramenopiles</taxon>
        <taxon>Oomycota</taxon>
        <taxon>Peronosporomycetes</taxon>
        <taxon>Albuginales</taxon>
        <taxon>Albuginaceae</taxon>
        <taxon>Albugo</taxon>
    </lineage>
</organism>
<dbReference type="AlphaFoldDB" id="F0WC14"/>
<dbReference type="Gene3D" id="2.60.40.150">
    <property type="entry name" value="C2 domain"/>
    <property type="match status" value="1"/>
</dbReference>
<dbReference type="SUPFAM" id="SSF49562">
    <property type="entry name" value="C2 domain (Calcium/lipid-binding domain, CaLB)"/>
    <property type="match status" value="1"/>
</dbReference>
<dbReference type="Pfam" id="PF00168">
    <property type="entry name" value="C2"/>
    <property type="match status" value="1"/>
</dbReference>
<name>F0WC14_9STRA</name>
<evidence type="ECO:0000259" key="1">
    <source>
        <dbReference type="Pfam" id="PF00168"/>
    </source>
</evidence>
<feature type="domain" description="C2" evidence="1">
    <location>
        <begin position="5"/>
        <end position="86"/>
    </location>
</feature>
<reference evidence="2" key="1">
    <citation type="journal article" date="2011" name="PLoS Biol.">
        <title>Gene gain and loss during evolution of obligate parasitism in the white rust pathogen of Arabidopsis thaliana.</title>
        <authorList>
            <person name="Kemen E."/>
            <person name="Gardiner A."/>
            <person name="Schultz-Larsen T."/>
            <person name="Kemen A.C."/>
            <person name="Balmuth A.L."/>
            <person name="Robert-Seilaniantz A."/>
            <person name="Bailey K."/>
            <person name="Holub E."/>
            <person name="Studholme D.J."/>
            <person name="Maclean D."/>
            <person name="Jones J.D."/>
        </authorList>
    </citation>
    <scope>NUCLEOTIDE SEQUENCE</scope>
</reference>
<dbReference type="InterPro" id="IPR035892">
    <property type="entry name" value="C2_domain_sf"/>
</dbReference>
<protein>
    <submittedName>
        <fullName evidence="2">Uncharacterized protein AlNc14C55G4201</fullName>
    </submittedName>
</protein>
<dbReference type="EMBL" id="FR824100">
    <property type="protein sequence ID" value="CCA18695.1"/>
    <property type="molecule type" value="Genomic_DNA"/>
</dbReference>
<reference evidence="2" key="2">
    <citation type="submission" date="2011-02" db="EMBL/GenBank/DDBJ databases">
        <authorList>
            <person name="MacLean D."/>
        </authorList>
    </citation>
    <scope>NUCLEOTIDE SEQUENCE</scope>
</reference>
<sequence length="319" mass="35622">MSPEKLAVKVLRLHGIASDGTKALHLAVRIHLSGNTHTTKVNSSHEYNEKFYFELKNKSKEDMVRIEVLRGKKAIGTKTLKLDELIQLDAKMTEVKVELLELSTTVIIEMEVNDHPPTSQSNSEAEEVQVPQILMEESKTQPQKESPSTSIISHPTPRPWFMRLTYYYDVSKRLYNYSTSFPVVNSVARLGESATDMVLKRISGKTLLDIDKEGLMPLLSLLDDTLDQALATALLTVAQSQSYIVHKKDVMSEKISHVAHKSVLTVTDTAENAIQVVCKAKNYTTTQIVNVSSSLYTGLYGTTLSIFSHIPYLGAKLRT</sequence>
<proteinExistence type="predicted"/>
<dbReference type="InterPro" id="IPR000008">
    <property type="entry name" value="C2_dom"/>
</dbReference>
<gene>
    <name evidence="2" type="primary">AlNc14C55G4201</name>
    <name evidence="2" type="ORF">ALNC14_048380</name>
</gene>
<accession>F0WC14</accession>
<dbReference type="HOGENOM" id="CLU_077037_0_0_1"/>
<evidence type="ECO:0000313" key="2">
    <source>
        <dbReference type="EMBL" id="CCA18695.1"/>
    </source>
</evidence>